<dbReference type="EMBL" id="BDRX01000022">
    <property type="protein sequence ID" value="GBF91165.1"/>
    <property type="molecule type" value="Genomic_DNA"/>
</dbReference>
<keyword evidence="3" id="KW-1185">Reference proteome</keyword>
<organism evidence="2 3">
    <name type="scientific">Raphidocelis subcapitata</name>
    <dbReference type="NCBI Taxonomy" id="307507"/>
    <lineage>
        <taxon>Eukaryota</taxon>
        <taxon>Viridiplantae</taxon>
        <taxon>Chlorophyta</taxon>
        <taxon>core chlorophytes</taxon>
        <taxon>Chlorophyceae</taxon>
        <taxon>CS clade</taxon>
        <taxon>Sphaeropleales</taxon>
        <taxon>Selenastraceae</taxon>
        <taxon>Raphidocelis</taxon>
    </lineage>
</organism>
<protein>
    <recommendedName>
        <fullName evidence="4">Water stress and hypersensitive response domain-containing protein</fullName>
    </recommendedName>
</protein>
<evidence type="ECO:0000313" key="2">
    <source>
        <dbReference type="EMBL" id="GBF91165.1"/>
    </source>
</evidence>
<feature type="chain" id="PRO_5016112055" description="Water stress and hypersensitive response domain-containing protein" evidence="1">
    <location>
        <begin position="34"/>
        <end position="237"/>
    </location>
</feature>
<name>A0A2V0P252_9CHLO</name>
<reference evidence="2 3" key="1">
    <citation type="journal article" date="2018" name="Sci. Rep.">
        <title>Raphidocelis subcapitata (=Pseudokirchneriella subcapitata) provides an insight into genome evolution and environmental adaptations in the Sphaeropleales.</title>
        <authorList>
            <person name="Suzuki S."/>
            <person name="Yamaguchi H."/>
            <person name="Nakajima N."/>
            <person name="Kawachi M."/>
        </authorList>
    </citation>
    <scope>NUCLEOTIDE SEQUENCE [LARGE SCALE GENOMIC DNA]</scope>
    <source>
        <strain evidence="2 3">NIES-35</strain>
    </source>
</reference>
<sequence>MPAGRAPRARCRRGAAAALLLASALLCAAPAAAQTVCVLELTVLGDSSLRLGGRVVKPMALTIRPSNAVAPTGTIAVGFPGACPSELEGAIPTAQLLPVPGSGIKAPPMLARVTSYSIEVTVDHAVAVSEFPPDAAGGLLFSFNVGAGRVEVANDRDTKTVDLAGRDVSASGCVLMASGGALSLECARVVLAQQVEEQGVALDIELTGTLRAGGALRRAREVDAAELAAAAAGGGGA</sequence>
<gene>
    <name evidence="2" type="ORF">Rsub_04834</name>
</gene>
<evidence type="ECO:0000256" key="1">
    <source>
        <dbReference type="SAM" id="SignalP"/>
    </source>
</evidence>
<feature type="signal peptide" evidence="1">
    <location>
        <begin position="1"/>
        <end position="33"/>
    </location>
</feature>
<evidence type="ECO:0000313" key="3">
    <source>
        <dbReference type="Proteomes" id="UP000247498"/>
    </source>
</evidence>
<dbReference type="AlphaFoldDB" id="A0A2V0P252"/>
<proteinExistence type="predicted"/>
<evidence type="ECO:0008006" key="4">
    <source>
        <dbReference type="Google" id="ProtNLM"/>
    </source>
</evidence>
<comment type="caution">
    <text evidence="2">The sequence shown here is derived from an EMBL/GenBank/DDBJ whole genome shotgun (WGS) entry which is preliminary data.</text>
</comment>
<dbReference type="InParanoid" id="A0A2V0P252"/>
<accession>A0A2V0P252</accession>
<dbReference type="Proteomes" id="UP000247498">
    <property type="component" value="Unassembled WGS sequence"/>
</dbReference>
<keyword evidence="1" id="KW-0732">Signal</keyword>
<dbReference type="OrthoDB" id="10483678at2759"/>